<feature type="transmembrane region" description="Helical" evidence="1">
    <location>
        <begin position="229"/>
        <end position="248"/>
    </location>
</feature>
<dbReference type="EMBL" id="CAJVCH010539615">
    <property type="protein sequence ID" value="CAG7826395.1"/>
    <property type="molecule type" value="Genomic_DNA"/>
</dbReference>
<evidence type="ECO:0000313" key="2">
    <source>
        <dbReference type="EMBL" id="CAG7826395.1"/>
    </source>
</evidence>
<name>A0A8J2PYA7_9HEXA</name>
<reference evidence="2" key="1">
    <citation type="submission" date="2021-06" db="EMBL/GenBank/DDBJ databases">
        <authorList>
            <person name="Hodson N. C."/>
            <person name="Mongue J. A."/>
            <person name="Jaron S. K."/>
        </authorList>
    </citation>
    <scope>NUCLEOTIDE SEQUENCE</scope>
</reference>
<evidence type="ECO:0000256" key="1">
    <source>
        <dbReference type="SAM" id="Phobius"/>
    </source>
</evidence>
<proteinExistence type="predicted"/>
<feature type="transmembrane region" description="Helical" evidence="1">
    <location>
        <begin position="101"/>
        <end position="122"/>
    </location>
</feature>
<sequence length="286" mass="33129">MPKLKSGYGLLLWYWNILLAFTYGYFVLFRCIQAHSDVKSSFAKRTYLKFAVVYYSFSPLIQFVILTNLRTFLQLSQQSIRFMQWIDENMAFQSPLLENCVIFMAAIFYTFNSISVIICNLVRFFLPKFTGNDVFGYMEFMFHGLAFLLFFNYLVLVYSSWAVLDEMRTWIQPSFLYKFGKFQRIYSMIWIHLKLCLETFSSLMAPCFQIGALSIAVFCTYSCIRATNIIGWGLGVLGSVVIILLIVVTELSSQIHVVSSGIREDLKRAGLLEKNSRGKHFLVCQS</sequence>
<keyword evidence="1" id="KW-0812">Transmembrane</keyword>
<dbReference type="AlphaFoldDB" id="A0A8J2PYA7"/>
<keyword evidence="1" id="KW-0472">Membrane</keyword>
<gene>
    <name evidence="2" type="ORF">AFUS01_LOCUS36449</name>
</gene>
<accession>A0A8J2PYA7</accession>
<dbReference type="Proteomes" id="UP000708208">
    <property type="component" value="Unassembled WGS sequence"/>
</dbReference>
<feature type="transmembrane region" description="Helical" evidence="1">
    <location>
        <begin position="52"/>
        <end position="73"/>
    </location>
</feature>
<feature type="transmembrane region" description="Helical" evidence="1">
    <location>
        <begin position="12"/>
        <end position="32"/>
    </location>
</feature>
<feature type="transmembrane region" description="Helical" evidence="1">
    <location>
        <begin position="134"/>
        <end position="158"/>
    </location>
</feature>
<evidence type="ECO:0000313" key="3">
    <source>
        <dbReference type="Proteomes" id="UP000708208"/>
    </source>
</evidence>
<organism evidence="2 3">
    <name type="scientific">Allacma fusca</name>
    <dbReference type="NCBI Taxonomy" id="39272"/>
    <lineage>
        <taxon>Eukaryota</taxon>
        <taxon>Metazoa</taxon>
        <taxon>Ecdysozoa</taxon>
        <taxon>Arthropoda</taxon>
        <taxon>Hexapoda</taxon>
        <taxon>Collembola</taxon>
        <taxon>Symphypleona</taxon>
        <taxon>Sminthuridae</taxon>
        <taxon>Allacma</taxon>
    </lineage>
</organism>
<keyword evidence="3" id="KW-1185">Reference proteome</keyword>
<feature type="transmembrane region" description="Helical" evidence="1">
    <location>
        <begin position="203"/>
        <end position="224"/>
    </location>
</feature>
<comment type="caution">
    <text evidence="2">The sequence shown here is derived from an EMBL/GenBank/DDBJ whole genome shotgun (WGS) entry which is preliminary data.</text>
</comment>
<protein>
    <submittedName>
        <fullName evidence="2">Uncharacterized protein</fullName>
    </submittedName>
</protein>
<keyword evidence="1" id="KW-1133">Transmembrane helix</keyword>